<dbReference type="Proteomes" id="UP001461498">
    <property type="component" value="Unassembled WGS sequence"/>
</dbReference>
<protein>
    <submittedName>
        <fullName evidence="1">Uncharacterized protein</fullName>
    </submittedName>
</protein>
<gene>
    <name evidence="1" type="ORF">O3M35_003932</name>
</gene>
<evidence type="ECO:0000313" key="2">
    <source>
        <dbReference type="Proteomes" id="UP001461498"/>
    </source>
</evidence>
<accession>A0AAW1CMK6</accession>
<dbReference type="EMBL" id="JAPXFL010000013">
    <property type="protein sequence ID" value="KAK9498048.1"/>
    <property type="molecule type" value="Genomic_DNA"/>
</dbReference>
<name>A0AAW1CMK6_9HEMI</name>
<reference evidence="1 2" key="1">
    <citation type="submission" date="2022-12" db="EMBL/GenBank/DDBJ databases">
        <title>Chromosome-level genome assembly of true bugs.</title>
        <authorList>
            <person name="Ma L."/>
            <person name="Li H."/>
        </authorList>
    </citation>
    <scope>NUCLEOTIDE SEQUENCE [LARGE SCALE GENOMIC DNA]</scope>
    <source>
        <strain evidence="1">Lab_2022b</strain>
    </source>
</reference>
<sequence>MRNTLADSIAKKLAIPKVKILDVIHFISNKMAWSFASDCVEACNSAQEPISEYVQYLCVEMYLRLTTAFTTGWTLTEITLTGEALKFLRYFSFKPDIIYLMYPKDIYLYIDNVLMRKEILLRNPFKHKYKLNYSPVLAYPSPRFLKKYQELISWSYEGVITLNDVYFKQIIIKIANRITADQYLNDYAYQCEFPKGKLVSLRFFNIVDQIKNYKKAFKLACPLCAIEWNQIVFARNKLELNRTMGQKLNQMAWFCTVHYSSMTKKDIQFYFDPDFKLTKPMYLQDVLLKKQAQTIAPELMGTCPVCLMNIIRINKGITRIKFGTIEHAVFFENKVYYACSKMCAKLLRRNILQFVMLKTPLELKMIKRSEWDQSPDPSPEKLLKKYHDTFWKKVEKLNKILQDGLIQLDYIRPVFPGLTMEVSACQFLAYYLLAKGDTRADIKKKAENIYQKFLNFTKIDIIPKIPDDISRIKKIKFEEELIDAEELTSLSETISDITDETNYISVGSFDEMFMITEETQEVRNYVIDELRNQLKDTIDNTKRQIKQDNMLYKRKTYKGNEKIQKMKQMIHKKDSNVS</sequence>
<comment type="caution">
    <text evidence="1">The sequence shown here is derived from an EMBL/GenBank/DDBJ whole genome shotgun (WGS) entry which is preliminary data.</text>
</comment>
<dbReference type="AlphaFoldDB" id="A0AAW1CMK6"/>
<keyword evidence="2" id="KW-1185">Reference proteome</keyword>
<evidence type="ECO:0000313" key="1">
    <source>
        <dbReference type="EMBL" id="KAK9498048.1"/>
    </source>
</evidence>
<organism evidence="1 2">
    <name type="scientific">Rhynocoris fuscipes</name>
    <dbReference type="NCBI Taxonomy" id="488301"/>
    <lineage>
        <taxon>Eukaryota</taxon>
        <taxon>Metazoa</taxon>
        <taxon>Ecdysozoa</taxon>
        <taxon>Arthropoda</taxon>
        <taxon>Hexapoda</taxon>
        <taxon>Insecta</taxon>
        <taxon>Pterygota</taxon>
        <taxon>Neoptera</taxon>
        <taxon>Paraneoptera</taxon>
        <taxon>Hemiptera</taxon>
        <taxon>Heteroptera</taxon>
        <taxon>Panheteroptera</taxon>
        <taxon>Cimicomorpha</taxon>
        <taxon>Reduviidae</taxon>
        <taxon>Harpactorinae</taxon>
        <taxon>Harpactorini</taxon>
        <taxon>Rhynocoris</taxon>
    </lineage>
</organism>
<proteinExistence type="predicted"/>